<dbReference type="InterPro" id="IPR036291">
    <property type="entry name" value="NAD(P)-bd_dom_sf"/>
</dbReference>
<sequence>MRDQHPYRLAWAAVDAVIWFAAVPLAQWLRYDFAAAKAITTGSVLCGLLCALVHLGFGLALGPYTISHLRASFEEVLDLARAVVLTTVVVLTVVLVAGATSAVVPPTTVPRSVPLVAGAFSVGIMLAARMAVRAVRVARRGGRTDVRRVVVFGAGEGGRQLVRAMLRDPQSTYRPVALIDDSPRKARLTIEGVRVRGSRADLARVAARYDADALVVAVPSADAGLLRDLSERAAACDLPVLVLPAVQDIIGPPTSRDLRDVNLEDILGRRPIDLDATAIAESIVGRRVLVTGAGGSIGSELCRQIARFSPERLILLDRDESALQEVQLSLTGHGLLDSDDIVLADIRDVRTIEGVLERTRPDVVFHAAALKHLPLLERYPHEAWLTNVLGTLNVLTACQRAGVGTVVNISTDKAADPTCVLGYSKRVAERLTASFAATGTGRYVSVRFGNVLGSRGSVIHAFTAQIQAGGPVTVTHPEVERFFMLIPEACQLVLQASAMGGDGEVMVLDMGRPMRILDVARTLVRRSGRHDVRIVFTGLRPGEKLGEDLFSTTEDAALTSHPLVSAVGVPPLAPAAVHGTPPASAQEAGAWMRQVARDHDVPVPAAGNRG</sequence>
<comment type="similarity">
    <text evidence="1">Belongs to the polysaccharide synthase family.</text>
</comment>
<evidence type="ECO:0000313" key="4">
    <source>
        <dbReference type="EMBL" id="TQJ07272.1"/>
    </source>
</evidence>
<dbReference type="AlphaFoldDB" id="A0A542DVZ2"/>
<dbReference type="RefSeq" id="WP_246061011.1">
    <property type="nucleotide sequence ID" value="NZ_BAAAPR010000006.1"/>
</dbReference>
<evidence type="ECO:0000313" key="5">
    <source>
        <dbReference type="Proteomes" id="UP000317893"/>
    </source>
</evidence>
<organism evidence="4 5">
    <name type="scientific">Lapillicoccus jejuensis</name>
    <dbReference type="NCBI Taxonomy" id="402171"/>
    <lineage>
        <taxon>Bacteria</taxon>
        <taxon>Bacillati</taxon>
        <taxon>Actinomycetota</taxon>
        <taxon>Actinomycetes</taxon>
        <taxon>Micrococcales</taxon>
        <taxon>Intrasporangiaceae</taxon>
        <taxon>Lapillicoccus</taxon>
    </lineage>
</organism>
<dbReference type="InterPro" id="IPR003869">
    <property type="entry name" value="Polysac_CapD-like"/>
</dbReference>
<reference evidence="4 5" key="1">
    <citation type="submission" date="2019-06" db="EMBL/GenBank/DDBJ databases">
        <title>Sequencing the genomes of 1000 actinobacteria strains.</title>
        <authorList>
            <person name="Klenk H.-P."/>
        </authorList>
    </citation>
    <scope>NUCLEOTIDE SEQUENCE [LARGE SCALE GENOMIC DNA]</scope>
    <source>
        <strain evidence="4 5">DSM 18607</strain>
    </source>
</reference>
<dbReference type="Gene3D" id="3.40.50.720">
    <property type="entry name" value="NAD(P)-binding Rossmann-like Domain"/>
    <property type="match status" value="2"/>
</dbReference>
<dbReference type="Pfam" id="PF13727">
    <property type="entry name" value="CoA_binding_3"/>
    <property type="match status" value="1"/>
</dbReference>
<gene>
    <name evidence="4" type="ORF">FB458_0330</name>
</gene>
<evidence type="ECO:0000256" key="2">
    <source>
        <dbReference type="SAM" id="Phobius"/>
    </source>
</evidence>
<dbReference type="Pfam" id="PF02719">
    <property type="entry name" value="Polysacc_synt_2"/>
    <property type="match status" value="1"/>
</dbReference>
<dbReference type="EMBL" id="VFMN01000001">
    <property type="protein sequence ID" value="TQJ07272.1"/>
    <property type="molecule type" value="Genomic_DNA"/>
</dbReference>
<dbReference type="InterPro" id="IPR051203">
    <property type="entry name" value="Polysaccharide_Synthase-Rel"/>
</dbReference>
<name>A0A542DVZ2_9MICO</name>
<dbReference type="SUPFAM" id="SSF51735">
    <property type="entry name" value="NAD(P)-binding Rossmann-fold domains"/>
    <property type="match status" value="2"/>
</dbReference>
<accession>A0A542DVZ2</accession>
<dbReference type="PANTHER" id="PTHR43318">
    <property type="entry name" value="UDP-N-ACETYLGLUCOSAMINE 4,6-DEHYDRATASE"/>
    <property type="match status" value="1"/>
</dbReference>
<evidence type="ECO:0000259" key="3">
    <source>
        <dbReference type="Pfam" id="PF02719"/>
    </source>
</evidence>
<keyword evidence="2" id="KW-1133">Transmembrane helix</keyword>
<feature type="transmembrane region" description="Helical" evidence="2">
    <location>
        <begin position="82"/>
        <end position="103"/>
    </location>
</feature>
<keyword evidence="2" id="KW-0812">Transmembrane</keyword>
<comment type="caution">
    <text evidence="4">The sequence shown here is derived from an EMBL/GenBank/DDBJ whole genome shotgun (WGS) entry which is preliminary data.</text>
</comment>
<keyword evidence="5" id="KW-1185">Reference proteome</keyword>
<proteinExistence type="inferred from homology"/>
<keyword evidence="2" id="KW-0472">Membrane</keyword>
<dbReference type="CDD" id="cd05237">
    <property type="entry name" value="UDP_invert_4-6DH_SDR_e"/>
    <property type="match status" value="1"/>
</dbReference>
<dbReference type="Proteomes" id="UP000317893">
    <property type="component" value="Unassembled WGS sequence"/>
</dbReference>
<feature type="transmembrane region" description="Helical" evidence="2">
    <location>
        <begin position="38"/>
        <end position="61"/>
    </location>
</feature>
<feature type="domain" description="Polysaccharide biosynthesis protein CapD-like" evidence="3">
    <location>
        <begin position="288"/>
        <end position="564"/>
    </location>
</feature>
<feature type="transmembrane region" description="Helical" evidence="2">
    <location>
        <begin position="7"/>
        <end position="26"/>
    </location>
</feature>
<evidence type="ECO:0000256" key="1">
    <source>
        <dbReference type="ARBA" id="ARBA00007430"/>
    </source>
</evidence>
<protein>
    <submittedName>
        <fullName evidence="4">FlaA1/EpsC-like NDP-sugar epimerase</fullName>
    </submittedName>
</protein>
<dbReference type="PANTHER" id="PTHR43318:SF1">
    <property type="entry name" value="POLYSACCHARIDE BIOSYNTHESIS PROTEIN EPSC-RELATED"/>
    <property type="match status" value="1"/>
</dbReference>